<dbReference type="AlphaFoldDB" id="Q9N595"/>
<feature type="domain" description="ELP1 alpha-solenoid" evidence="4">
    <location>
        <begin position="719"/>
        <end position="816"/>
    </location>
</feature>
<keyword evidence="2" id="KW-0539">Nucleus</keyword>
<dbReference type="InParanoid" id="Q9N595"/>
<dbReference type="SMR" id="Q9N595"/>
<evidence type="ECO:0000256" key="2">
    <source>
        <dbReference type="PIRNR" id="PIRNR017233"/>
    </source>
</evidence>
<dbReference type="UCSC" id="Y110A7A.16">
    <property type="organism name" value="c. elegans"/>
</dbReference>
<dbReference type="GO" id="GO:0002098">
    <property type="term" value="P:tRNA wobble uridine modification"/>
    <property type="evidence" value="ECO:0000315"/>
    <property type="project" value="WormBase"/>
</dbReference>
<evidence type="ECO:0007829" key="9">
    <source>
        <dbReference type="PeptideAtlas" id="Q9N595"/>
    </source>
</evidence>
<dbReference type="WormBase" id="Y110A7A.16">
    <property type="protein sequence ID" value="CE53984"/>
    <property type="gene ID" value="WBGene00022463"/>
    <property type="gene designation" value="elpc-1"/>
</dbReference>
<dbReference type="GeneID" id="172143"/>
<keyword evidence="9" id="KW-1267">Proteomics identification</keyword>
<evidence type="ECO:0000313" key="7">
    <source>
        <dbReference type="Proteomes" id="UP000001940"/>
    </source>
</evidence>
<dbReference type="GO" id="GO:0043025">
    <property type="term" value="C:neuronal cell body"/>
    <property type="evidence" value="ECO:0000314"/>
    <property type="project" value="WormBase"/>
</dbReference>
<dbReference type="PeptideAtlas" id="Q9N595"/>
<dbReference type="InterPro" id="IPR056167">
    <property type="entry name" value="A-sol_ELP1"/>
</dbReference>
<feature type="domain" description="ELP1 three-helical bundle" evidence="5">
    <location>
        <begin position="1003"/>
        <end position="1160"/>
    </location>
</feature>
<dbReference type="Pfam" id="PF23936">
    <property type="entry name" value="HB_ELP1"/>
    <property type="match status" value="1"/>
</dbReference>
<dbReference type="OrthoDB" id="40048at2759"/>
<dbReference type="GO" id="GO:0006412">
    <property type="term" value="P:translation"/>
    <property type="evidence" value="ECO:0000315"/>
    <property type="project" value="WormBase"/>
</dbReference>
<dbReference type="UniPathway" id="UPA00988"/>
<proteinExistence type="evidence at protein level"/>
<keyword evidence="2" id="KW-0963">Cytoplasm</keyword>
<dbReference type="GO" id="GO:0040025">
    <property type="term" value="P:vulval development"/>
    <property type="evidence" value="ECO:0000316"/>
    <property type="project" value="WormBase"/>
</dbReference>
<dbReference type="AGR" id="WB:WBGene00022463"/>
<gene>
    <name evidence="6 8" type="primary">elpc-1</name>
    <name evidence="6" type="ORF">CELE_Y110A7A.16</name>
    <name evidence="8" type="ORF">Y110A7A.16</name>
</gene>
<dbReference type="GO" id="GO:0005634">
    <property type="term" value="C:nucleus"/>
    <property type="evidence" value="ECO:0007669"/>
    <property type="project" value="UniProtKB-SubCell"/>
</dbReference>
<dbReference type="InterPro" id="IPR015943">
    <property type="entry name" value="WD40/YVTN_repeat-like_dom_sf"/>
</dbReference>
<reference evidence="6 7" key="1">
    <citation type="journal article" date="1998" name="Science">
        <title>Genome sequence of the nematode C. elegans: a platform for investigating biology.</title>
        <authorList>
            <consortium name="The C. elegans sequencing consortium"/>
            <person name="Sulson J.E."/>
            <person name="Waterston R."/>
        </authorList>
    </citation>
    <scope>NUCLEOTIDE SEQUENCE [LARGE SCALE GENOMIC DNA]</scope>
    <source>
        <strain evidence="6 7">Bristol N2</strain>
    </source>
</reference>
<dbReference type="PhylomeDB" id="Q9N595"/>
<dbReference type="eggNOG" id="KOG1920">
    <property type="taxonomic scope" value="Eukaryota"/>
</dbReference>
<dbReference type="InterPro" id="IPR056169">
    <property type="entry name" value="HB_ELP1"/>
</dbReference>
<dbReference type="GO" id="GO:0000049">
    <property type="term" value="F:tRNA binding"/>
    <property type="evidence" value="ECO:0000250"/>
    <property type="project" value="WormBase"/>
</dbReference>
<evidence type="ECO:0000313" key="8">
    <source>
        <dbReference type="WormBase" id="Y110A7A.16"/>
    </source>
</evidence>
<dbReference type="Bgee" id="WBGene00022463">
    <property type="expression patterns" value="Expressed in germ line (C elegans) and 4 other cell types or tissues"/>
</dbReference>
<sequence length="1211" mass="137939">MKNLQIGSVKTFENPEIAGADDFAVHPILQTIAVSTKNELLLLENNLISSTIKWAEQRRELEVISLSFRTDGNQIVVILADGRALIVEDGEVMDLEIAELTDTTVSAAEWTADEQTLALADNQTLYLADSSLVPFAERPLIFSENERKSAPVNVGWGSESTQFRGSAGKLKPGEKIEKEKEQIEQHSRKTSVHWRWDGEIVAVSFYSSQNDTRNLTVFDRNGEILNNMNIRNIYLSHCFAHKPNANLLCSAIQENGSDDRIVIYERNGETRNSYVVKWPANQIEDRRIIEKIEWNSTGTILSMQTSLGKKHQLEFWHLSNYEFTRKCYWKFSESIIWKWSTVECQNIEVLLESGQFFSVHITPTASFSDVISQNVVVATDELRMYSLCRRVVPPPMCDYSIQCLSDIVAYTTSTHHVHVITSDWKIISFSQDTDGYKFNSDRASIDEVLHTEVTEGIICGFVYDEPSESYIIWNVSHGKHQISRVGANPEKIFEGENIGWIGVNPSNKHVEIASNDGKFIDLNTKEELFKIDKFESTEVHFIQNHHVIQVDNSMLFLDSERVSQDAISILTRGSDILLIDFDNKLRFIDAESGKTLEDVRNVEAGCELVACDSQSANVILQAARGNLETIQPRRYVMAHTRDLLDRKEYIASFKWMKKHRVDMSFAMKYKGDDLEDDIPIWLKTSNDSQFLEQLLISCTEVFEDAGSSLCMTVARYVRDLSDAEKTKMFPLLLTALLRSKPSKVNDCLKEVQEHVEKIADRKDVFTRNSLHHISFFVPAKELFNCALSTYDLKLAQQVAEASNYDPKEYLPVLNKLNRVMCTLERQYRINVVREAWIDAVSSLFLLDSSKERGSEETWWNDIEDIIQREKLYQDALTLVKPGDRRYKQCCELYAAELERKVHWREAALFYELSGNSEKTLKCWEMSRDVDGLAASARRLAVDAGKLKIHAIKMSTTLREARQPKELAKALKLAGSSSTQIVHVLCDAFEWLDASREVEVGKEEALKKAALSRNDQVLMDLERRKTEFENYKKRLAVVRENKLKRVEQFAAGEVDDLRDDISVISSISSRSGSSKVSMASTVRRRKQIEKKKSSLKEGGEYEDSALLNVLSENYRWLENIGNELSQLILVLITVGNFPESLKLRSAYDEFATKLQKSKAAIWPESLSVQHLPGPLHALFDPNQEPSPIPMPPIFRLEPELVAPTSSFASVFP</sequence>
<dbReference type="HOGENOM" id="CLU_001477_0_0_1"/>
<accession>Q9N595</accession>
<dbReference type="PaxDb" id="6239-Y110A7A.16"/>
<dbReference type="PANTHER" id="PTHR12747">
    <property type="entry name" value="ELONGATOR COMPLEX PROTEIN 1"/>
    <property type="match status" value="1"/>
</dbReference>
<dbReference type="STRING" id="6239.Y110A7A.16.1"/>
<dbReference type="PANTHER" id="PTHR12747:SF0">
    <property type="entry name" value="ELONGATOR COMPLEX PROTEIN 1"/>
    <property type="match status" value="1"/>
</dbReference>
<dbReference type="GO" id="GO:0005829">
    <property type="term" value="C:cytosol"/>
    <property type="evidence" value="ECO:0000318"/>
    <property type="project" value="GO_Central"/>
</dbReference>
<dbReference type="EMBL" id="BX284601">
    <property type="protein sequence ID" value="CCD66208.2"/>
    <property type="molecule type" value="Genomic_DNA"/>
</dbReference>
<evidence type="ECO:0000259" key="3">
    <source>
        <dbReference type="Pfam" id="PF04762"/>
    </source>
</evidence>
<comment type="similarity">
    <text evidence="2">Belongs to the ELP1/IKA1 family.</text>
</comment>
<dbReference type="Proteomes" id="UP000001940">
    <property type="component" value="Chromosome I"/>
</dbReference>
<keyword evidence="7" id="KW-1185">Reference proteome</keyword>
<dbReference type="Pfam" id="PF04762">
    <property type="entry name" value="Beta-prop_ELP1_1st"/>
    <property type="match status" value="1"/>
</dbReference>
<dbReference type="InterPro" id="IPR006849">
    <property type="entry name" value="Elp1"/>
</dbReference>
<evidence type="ECO:0000256" key="1">
    <source>
        <dbReference type="ARBA" id="ARBA00029535"/>
    </source>
</evidence>
<dbReference type="SUPFAM" id="SSF82171">
    <property type="entry name" value="DPP6 N-terminal domain-like"/>
    <property type="match status" value="1"/>
</dbReference>
<dbReference type="RefSeq" id="NP_001364720.1">
    <property type="nucleotide sequence ID" value="NM_001377580.2"/>
</dbReference>
<dbReference type="GO" id="GO:0005737">
    <property type="term" value="C:cytoplasm"/>
    <property type="evidence" value="ECO:0000314"/>
    <property type="project" value="WormBase"/>
</dbReference>
<dbReference type="InterPro" id="IPR056164">
    <property type="entry name" value="Beta-prop_ELP1_1st"/>
</dbReference>
<comment type="function">
    <text evidence="2">Component of the elongator complex which is required for multiple tRNA modifications, including mcm5U (5-methoxycarbonylmethyl uridine), mcm5s2U (5-methoxycarbonylmethyl-2-thiouridine), and ncm5U (5-carbamoylmethyl uridine). The elongator complex catalyzes formation of carboxymethyluridine in the wobble base at position 34 in tRNAs.</text>
</comment>
<comment type="subcellular location">
    <subcellularLocation>
        <location evidence="2">Cytoplasm</location>
    </subcellularLocation>
    <subcellularLocation>
        <location evidence="2">Nucleus</location>
    </subcellularLocation>
</comment>
<dbReference type="Pfam" id="PF23925">
    <property type="entry name" value="A-sol_ELP1"/>
    <property type="match status" value="1"/>
</dbReference>
<dbReference type="CTD" id="172143"/>
<dbReference type="Gene3D" id="2.130.10.10">
    <property type="entry name" value="YVTN repeat-like/Quinoprotein amine dehydrogenase"/>
    <property type="match status" value="1"/>
</dbReference>
<dbReference type="GO" id="GO:0007283">
    <property type="term" value="P:spermatogenesis"/>
    <property type="evidence" value="ECO:0000316"/>
    <property type="project" value="WormBase"/>
</dbReference>
<evidence type="ECO:0000313" key="6">
    <source>
        <dbReference type="EMBL" id="CCD66208.2"/>
    </source>
</evidence>
<dbReference type="FunCoup" id="Q9N595">
    <property type="interactions" value="2930"/>
</dbReference>
<dbReference type="GO" id="GO:0033588">
    <property type="term" value="C:elongator holoenzyme complex"/>
    <property type="evidence" value="ECO:0000318"/>
    <property type="project" value="GO_Central"/>
</dbReference>
<dbReference type="GO" id="GO:0048598">
    <property type="term" value="P:embryonic morphogenesis"/>
    <property type="evidence" value="ECO:0000316"/>
    <property type="project" value="WormBase"/>
</dbReference>
<organism evidence="6 7">
    <name type="scientific">Caenorhabditis elegans</name>
    <dbReference type="NCBI Taxonomy" id="6239"/>
    <lineage>
        <taxon>Eukaryota</taxon>
        <taxon>Metazoa</taxon>
        <taxon>Ecdysozoa</taxon>
        <taxon>Nematoda</taxon>
        <taxon>Chromadorea</taxon>
        <taxon>Rhabditida</taxon>
        <taxon>Rhabditina</taxon>
        <taxon>Rhabditomorpha</taxon>
        <taxon>Rhabditoidea</taxon>
        <taxon>Rhabditidae</taxon>
        <taxon>Peloderinae</taxon>
        <taxon>Caenorhabditis</taxon>
    </lineage>
</organism>
<name>Q9N595_CAEEL</name>
<dbReference type="GO" id="GO:0048599">
    <property type="term" value="P:oocyte development"/>
    <property type="evidence" value="ECO:0000316"/>
    <property type="project" value="WormBase"/>
</dbReference>
<dbReference type="KEGG" id="cel:CELE_Y110A7A.16"/>
<feature type="domain" description="ELP1 first N-terminal beta-propeller" evidence="3">
    <location>
        <begin position="48"/>
        <end position="323"/>
    </location>
</feature>
<protein>
    <recommendedName>
        <fullName evidence="1 2">Elongator complex protein 1</fullName>
    </recommendedName>
</protein>
<evidence type="ECO:0000259" key="4">
    <source>
        <dbReference type="Pfam" id="PF23925"/>
    </source>
</evidence>
<dbReference type="GO" id="GO:0008355">
    <property type="term" value="P:olfactory learning"/>
    <property type="evidence" value="ECO:0000315"/>
    <property type="project" value="WormBase"/>
</dbReference>
<dbReference type="PIRSF" id="PIRSF017233">
    <property type="entry name" value="IKAP"/>
    <property type="match status" value="1"/>
</dbReference>
<evidence type="ECO:0000259" key="5">
    <source>
        <dbReference type="Pfam" id="PF23936"/>
    </source>
</evidence>
<dbReference type="GO" id="GO:0002926">
    <property type="term" value="P:tRNA wobble base 5-methoxycarbonylmethyl-2-thiouridinylation"/>
    <property type="evidence" value="ECO:0000318"/>
    <property type="project" value="GO_Central"/>
</dbReference>
<dbReference type="GO" id="GO:0043005">
    <property type="term" value="C:neuron projection"/>
    <property type="evidence" value="ECO:0000314"/>
    <property type="project" value="WormBase"/>
</dbReference>